<proteinExistence type="predicted"/>
<name>A0A813KB63_POLGL</name>
<sequence>MTVAAQYMRLLVVQRASSSRIVPAPTQILQFAAILELNRGSSCAFTAVTVGVVVVVVAAAAVVVVAVVVVHVHVRRSFELCRAGNSAPGAPDYFAQTWLLAEAARRPSLAYFRAHTFAMQF</sequence>
<organism evidence="2 3">
    <name type="scientific">Polarella glacialis</name>
    <name type="common">Dinoflagellate</name>
    <dbReference type="NCBI Taxonomy" id="89957"/>
    <lineage>
        <taxon>Eukaryota</taxon>
        <taxon>Sar</taxon>
        <taxon>Alveolata</taxon>
        <taxon>Dinophyceae</taxon>
        <taxon>Suessiales</taxon>
        <taxon>Suessiaceae</taxon>
        <taxon>Polarella</taxon>
    </lineage>
</organism>
<dbReference type="Proteomes" id="UP000626109">
    <property type="component" value="Unassembled WGS sequence"/>
</dbReference>
<feature type="transmembrane region" description="Helical" evidence="1">
    <location>
        <begin position="44"/>
        <end position="72"/>
    </location>
</feature>
<evidence type="ECO:0000313" key="2">
    <source>
        <dbReference type="EMBL" id="CAE8695617.1"/>
    </source>
</evidence>
<evidence type="ECO:0000313" key="3">
    <source>
        <dbReference type="Proteomes" id="UP000626109"/>
    </source>
</evidence>
<protein>
    <submittedName>
        <fullName evidence="2">Uncharacterized protein</fullName>
    </submittedName>
</protein>
<accession>A0A813KB63</accession>
<gene>
    <name evidence="2" type="ORF">PGLA2088_LOCUS29449</name>
</gene>
<dbReference type="AlphaFoldDB" id="A0A813KB63"/>
<evidence type="ECO:0000256" key="1">
    <source>
        <dbReference type="SAM" id="Phobius"/>
    </source>
</evidence>
<dbReference type="EMBL" id="CAJNNW010028319">
    <property type="protein sequence ID" value="CAE8695617.1"/>
    <property type="molecule type" value="Genomic_DNA"/>
</dbReference>
<reference evidence="2" key="1">
    <citation type="submission" date="2021-02" db="EMBL/GenBank/DDBJ databases">
        <authorList>
            <person name="Dougan E. K."/>
            <person name="Rhodes N."/>
            <person name="Thang M."/>
            <person name="Chan C."/>
        </authorList>
    </citation>
    <scope>NUCLEOTIDE SEQUENCE</scope>
</reference>
<keyword evidence="1" id="KW-0472">Membrane</keyword>
<comment type="caution">
    <text evidence="2">The sequence shown here is derived from an EMBL/GenBank/DDBJ whole genome shotgun (WGS) entry which is preliminary data.</text>
</comment>
<keyword evidence="1" id="KW-0812">Transmembrane</keyword>
<keyword evidence="1" id="KW-1133">Transmembrane helix</keyword>